<dbReference type="PROSITE" id="PS50089">
    <property type="entry name" value="ZF_RING_2"/>
    <property type="match status" value="1"/>
</dbReference>
<dbReference type="GO" id="GO:0008270">
    <property type="term" value="F:zinc ion binding"/>
    <property type="evidence" value="ECO:0007669"/>
    <property type="project" value="UniProtKB-KW"/>
</dbReference>
<dbReference type="SUPFAM" id="SSF57850">
    <property type="entry name" value="RING/U-box"/>
    <property type="match status" value="1"/>
</dbReference>
<keyword evidence="1" id="KW-0479">Metal-binding</keyword>
<protein>
    <submittedName>
        <fullName evidence="6">RING-type domain-containing protein</fullName>
    </submittedName>
</protein>
<dbReference type="WBParaSite" id="Smp_145620.2">
    <property type="protein sequence ID" value="Smp_145620.2"/>
    <property type="gene ID" value="Smp_145620"/>
</dbReference>
<dbReference type="SMART" id="SM00184">
    <property type="entry name" value="RING"/>
    <property type="match status" value="1"/>
</dbReference>
<dbReference type="Pfam" id="PF13923">
    <property type="entry name" value="zf-C3HC4_2"/>
    <property type="match status" value="1"/>
</dbReference>
<dbReference type="GO" id="GO:0006511">
    <property type="term" value="P:ubiquitin-dependent protein catabolic process"/>
    <property type="evidence" value="ECO:0007669"/>
    <property type="project" value="TreeGrafter"/>
</dbReference>
<dbReference type="PANTHER" id="PTHR46016">
    <property type="entry name" value="ZINC FINGER, RING/FYVE/PHD-TYPE"/>
    <property type="match status" value="1"/>
</dbReference>
<organism evidence="6">
    <name type="scientific">Schistosoma mansoni</name>
    <name type="common">Blood fluke</name>
    <dbReference type="NCBI Taxonomy" id="6183"/>
    <lineage>
        <taxon>Eukaryota</taxon>
        <taxon>Metazoa</taxon>
        <taxon>Spiralia</taxon>
        <taxon>Lophotrochozoa</taxon>
        <taxon>Platyhelminthes</taxon>
        <taxon>Trematoda</taxon>
        <taxon>Digenea</taxon>
        <taxon>Strigeidida</taxon>
        <taxon>Schistosomatoidea</taxon>
        <taxon>Schistosomatidae</taxon>
        <taxon>Schistosoma</taxon>
    </lineage>
</organism>
<dbReference type="AlphaFoldDB" id="A0A5K4EQN9"/>
<sequence>MTGQRRSIKRNSTRKSDVLPEERTFVNPSALSPHLSCPICQEIFWNPQRAPCGHSFCKSCIEPWIQNTPNCPVDRKAIPKGSMHHDFIVENIIGDYVVSHFVTFGSKHHTVSISASMYFFVPYSR</sequence>
<evidence type="ECO:0000313" key="6">
    <source>
        <dbReference type="WBParaSite" id="Smp_145620.2"/>
    </source>
</evidence>
<evidence type="ECO:0000256" key="4">
    <source>
        <dbReference type="PROSITE-ProRule" id="PRU00175"/>
    </source>
</evidence>
<evidence type="ECO:0000259" key="5">
    <source>
        <dbReference type="PROSITE" id="PS50089"/>
    </source>
</evidence>
<dbReference type="InterPro" id="IPR001841">
    <property type="entry name" value="Znf_RING"/>
</dbReference>
<proteinExistence type="predicted"/>
<dbReference type="Gene3D" id="3.30.40.10">
    <property type="entry name" value="Zinc/RING finger domain, C3HC4 (zinc finger)"/>
    <property type="match status" value="1"/>
</dbReference>
<dbReference type="GO" id="GO:0061630">
    <property type="term" value="F:ubiquitin protein ligase activity"/>
    <property type="evidence" value="ECO:0007669"/>
    <property type="project" value="TreeGrafter"/>
</dbReference>
<dbReference type="PROSITE" id="PS00518">
    <property type="entry name" value="ZF_RING_1"/>
    <property type="match status" value="1"/>
</dbReference>
<dbReference type="InterPro" id="IPR017907">
    <property type="entry name" value="Znf_RING_CS"/>
</dbReference>
<dbReference type="InterPro" id="IPR051438">
    <property type="entry name" value="RNF_E3_ubiq-protein_ligase"/>
</dbReference>
<dbReference type="GO" id="GO:0000209">
    <property type="term" value="P:protein polyubiquitination"/>
    <property type="evidence" value="ECO:0007669"/>
    <property type="project" value="TreeGrafter"/>
</dbReference>
<dbReference type="InterPro" id="IPR003613">
    <property type="entry name" value="Ubox_domain"/>
</dbReference>
<evidence type="ECO:0000256" key="1">
    <source>
        <dbReference type="ARBA" id="ARBA00022723"/>
    </source>
</evidence>
<evidence type="ECO:0000256" key="3">
    <source>
        <dbReference type="ARBA" id="ARBA00022833"/>
    </source>
</evidence>
<keyword evidence="2 4" id="KW-0863">Zinc-finger</keyword>
<dbReference type="SMART" id="SM00504">
    <property type="entry name" value="Ubox"/>
    <property type="match status" value="1"/>
</dbReference>
<evidence type="ECO:0000256" key="2">
    <source>
        <dbReference type="ARBA" id="ARBA00022771"/>
    </source>
</evidence>
<accession>A0A5K4EQN9</accession>
<dbReference type="STRING" id="6183.A0A5K4EQN9"/>
<dbReference type="ExpressionAtlas" id="A0A5K4EQN9">
    <property type="expression patterns" value="baseline"/>
</dbReference>
<name>A0A5K4EQN9_SCHMA</name>
<feature type="domain" description="RING-type" evidence="5">
    <location>
        <begin position="37"/>
        <end position="75"/>
    </location>
</feature>
<dbReference type="InterPro" id="IPR013083">
    <property type="entry name" value="Znf_RING/FYVE/PHD"/>
</dbReference>
<reference evidence="6" key="1">
    <citation type="submission" date="2019-11" db="UniProtKB">
        <authorList>
            <consortium name="WormBaseParasite"/>
        </authorList>
    </citation>
    <scope>IDENTIFICATION</scope>
    <source>
        <strain evidence="6">Puerto Rican</strain>
    </source>
</reference>
<dbReference type="InParanoid" id="A0A5K4EQN9"/>
<keyword evidence="3" id="KW-0862">Zinc</keyword>
<dbReference type="PANTHER" id="PTHR46016:SF1">
    <property type="entry name" value="RING-TYPE DOMAIN-CONTAINING PROTEIN"/>
    <property type="match status" value="1"/>
</dbReference>